<keyword evidence="3" id="KW-1185">Reference proteome</keyword>
<evidence type="ECO:0000313" key="2">
    <source>
        <dbReference type="EMBL" id="QDZ19888.1"/>
    </source>
</evidence>
<proteinExistence type="predicted"/>
<gene>
    <name evidence="2" type="ORF">A3770_03p24060</name>
</gene>
<feature type="signal peptide" evidence="1">
    <location>
        <begin position="1"/>
        <end position="22"/>
    </location>
</feature>
<dbReference type="EMBL" id="CP031036">
    <property type="protein sequence ID" value="QDZ19888.1"/>
    <property type="molecule type" value="Genomic_DNA"/>
</dbReference>
<keyword evidence="1" id="KW-0732">Signal</keyword>
<organism evidence="2 3">
    <name type="scientific">Chloropicon primus</name>
    <dbReference type="NCBI Taxonomy" id="1764295"/>
    <lineage>
        <taxon>Eukaryota</taxon>
        <taxon>Viridiplantae</taxon>
        <taxon>Chlorophyta</taxon>
        <taxon>Chloropicophyceae</taxon>
        <taxon>Chloropicales</taxon>
        <taxon>Chloropicaceae</taxon>
        <taxon>Chloropicon</taxon>
    </lineage>
</organism>
<dbReference type="AlphaFoldDB" id="A0A5B8MGS6"/>
<dbReference type="Proteomes" id="UP000316726">
    <property type="component" value="Chromosome 3"/>
</dbReference>
<sequence>MGSRALVASLFLGLLVATPSDAALSSVLPAVLNFAMPGNLADIDGDGTNLFGLSGISGTLTSTLFNTGAVGAVGSVRRYFNEPRTPRGPRGHYDHPESFTNKIRKEVEDRRFNELLLKKASGVLAVLLEKQKMCEEDFGSVCPPTTFPTVDSSVMESRDLREFDGFDVSELECRCVPAVSLTMRLDDVPFAEYNETDFRAALSGQLGVNPMRVPVTDSSLDGGRILLTVKVLPDLKEYYKAVEGEDLVVSAFDEEEQGDAPEIFQAPFLAALESFLSSESLEGFGRVDVVSVESPDEVDCGSGEYPLLCQ</sequence>
<feature type="chain" id="PRO_5022751608" evidence="1">
    <location>
        <begin position="23"/>
        <end position="310"/>
    </location>
</feature>
<protein>
    <submittedName>
        <fullName evidence="2">Uncharacterized protein</fullName>
    </submittedName>
</protein>
<accession>A0A5B8MGS6</accession>
<name>A0A5B8MGS6_9CHLO</name>
<reference evidence="2 3" key="1">
    <citation type="submission" date="2018-07" db="EMBL/GenBank/DDBJ databases">
        <title>The complete nuclear genome of the prasinophyte Chloropicon primus (CCMP1205).</title>
        <authorList>
            <person name="Pombert J.-F."/>
            <person name="Otis C."/>
            <person name="Turmel M."/>
            <person name="Lemieux C."/>
        </authorList>
    </citation>
    <scope>NUCLEOTIDE SEQUENCE [LARGE SCALE GENOMIC DNA]</scope>
    <source>
        <strain evidence="2 3">CCMP1205</strain>
    </source>
</reference>
<evidence type="ECO:0000256" key="1">
    <source>
        <dbReference type="SAM" id="SignalP"/>
    </source>
</evidence>
<evidence type="ECO:0000313" key="3">
    <source>
        <dbReference type="Proteomes" id="UP000316726"/>
    </source>
</evidence>